<gene>
    <name evidence="5" type="ORF">GK011_14670</name>
    <name evidence="6" type="ORF">GN242_00935</name>
</gene>
<evidence type="ECO:0000259" key="4">
    <source>
        <dbReference type="PROSITE" id="PS50932"/>
    </source>
</evidence>
<dbReference type="InterPro" id="IPR000843">
    <property type="entry name" value="HTH_LacI"/>
</dbReference>
<dbReference type="Gene3D" id="1.10.260.40">
    <property type="entry name" value="lambda repressor-like DNA-binding domains"/>
    <property type="match status" value="1"/>
</dbReference>
<dbReference type="PANTHER" id="PTHR30146">
    <property type="entry name" value="LACI-RELATED TRANSCRIPTIONAL REPRESSOR"/>
    <property type="match status" value="1"/>
</dbReference>
<dbReference type="Pfam" id="PF00356">
    <property type="entry name" value="LacI"/>
    <property type="match status" value="1"/>
</dbReference>
<dbReference type="GO" id="GO:0003700">
    <property type="term" value="F:DNA-binding transcription factor activity"/>
    <property type="evidence" value="ECO:0007669"/>
    <property type="project" value="TreeGrafter"/>
</dbReference>
<protein>
    <submittedName>
        <fullName evidence="6">Substrate-binding domain-containing protein</fullName>
    </submittedName>
</protein>
<dbReference type="InterPro" id="IPR028082">
    <property type="entry name" value="Peripla_BP_I"/>
</dbReference>
<evidence type="ECO:0000313" key="7">
    <source>
        <dbReference type="Proteomes" id="UP000424752"/>
    </source>
</evidence>
<dbReference type="EMBL" id="WLZX01000005">
    <property type="protein sequence ID" value="MTD28185.1"/>
    <property type="molecule type" value="Genomic_DNA"/>
</dbReference>
<dbReference type="InterPro" id="IPR001761">
    <property type="entry name" value="Peripla_BP/Lac1_sug-bd_dom"/>
</dbReference>
<dbReference type="PANTHER" id="PTHR30146:SF109">
    <property type="entry name" value="HTH-TYPE TRANSCRIPTIONAL REGULATOR GALS"/>
    <property type="match status" value="1"/>
</dbReference>
<sequence length="354" mass="39369">MKNRVTEKQTQKATASDVALLAGVSKWTVLRAFKPDASISPLAREEVLAAAKKLGFRPNLLARSLKQRKTNIIGVVTDEFTNPHTLKMLNEVTRQLNERGYMALLLNVDSDANYQSVLQMAGQLQVDALLFLATIFSDELIVAMEELHQIPSIHVCRSTDSADVEVVSVDGYAAGQELGRLLLSQGYHRFGYMKGQDTSSTHLMRMEGYVASLDAANKTLDKVLFAGHYDREMAYQTMMTYLKNTWASERIDALFCENDVLAFGAMQAIRDFGEGAHIGVVGFDDVGEASSSMWNLTTWAQRCDLQIAEALNRLLDNRADEEGAWRKGELKIRHSHLSREVHGEMAQCGCASRS</sequence>
<reference evidence="6 7" key="2">
    <citation type="submission" date="2019-12" db="EMBL/GenBank/DDBJ databases">
        <title>Erwinia sp. nov., isolated from droppings of birds in the Qinghai-Tiebt plateau of China.</title>
        <authorList>
            <person name="Ge Y."/>
        </authorList>
    </citation>
    <scope>NUCLEOTIDE SEQUENCE [LARGE SCALE GENOMIC DNA]</scope>
    <source>
        <strain evidence="6 7">J780</strain>
    </source>
</reference>
<dbReference type="AlphaFoldDB" id="A0A6I6ENW7"/>
<dbReference type="GO" id="GO:0000976">
    <property type="term" value="F:transcription cis-regulatory region binding"/>
    <property type="evidence" value="ECO:0007669"/>
    <property type="project" value="TreeGrafter"/>
</dbReference>
<dbReference type="CDD" id="cd01392">
    <property type="entry name" value="HTH_LacI"/>
    <property type="match status" value="1"/>
</dbReference>
<keyword evidence="2" id="KW-0238">DNA-binding</keyword>
<accession>A0A6I6ENW7</accession>
<feature type="domain" description="HTH lacI-type" evidence="4">
    <location>
        <begin position="13"/>
        <end position="67"/>
    </location>
</feature>
<name>A0A6I6ENW7_9GAMM</name>
<evidence type="ECO:0000313" key="8">
    <source>
        <dbReference type="Proteomes" id="UP000480164"/>
    </source>
</evidence>
<reference evidence="5 8" key="1">
    <citation type="submission" date="2019-11" db="EMBL/GenBank/DDBJ databases">
        <title>Erwinia sp. nov., isolated from feces of birds in Tibet plateau of China.</title>
        <authorList>
            <person name="Ge Y."/>
        </authorList>
    </citation>
    <scope>NUCLEOTIDE SEQUENCE [LARGE SCALE GENOMIC DNA]</scope>
    <source>
        <strain evidence="5 8">J316</strain>
    </source>
</reference>
<evidence type="ECO:0000256" key="2">
    <source>
        <dbReference type="ARBA" id="ARBA00023125"/>
    </source>
</evidence>
<evidence type="ECO:0000256" key="3">
    <source>
        <dbReference type="ARBA" id="ARBA00023163"/>
    </source>
</evidence>
<dbReference type="InterPro" id="IPR010982">
    <property type="entry name" value="Lambda_DNA-bd_dom_sf"/>
</dbReference>
<accession>A0A6L6GS40</accession>
<dbReference type="Gene3D" id="3.40.50.2300">
    <property type="match status" value="2"/>
</dbReference>
<evidence type="ECO:0000313" key="6">
    <source>
        <dbReference type="EMBL" id="QGU85873.1"/>
    </source>
</evidence>
<dbReference type="SUPFAM" id="SSF53822">
    <property type="entry name" value="Periplasmic binding protein-like I"/>
    <property type="match status" value="1"/>
</dbReference>
<dbReference type="SMART" id="SM00354">
    <property type="entry name" value="HTH_LACI"/>
    <property type="match status" value="1"/>
</dbReference>
<keyword evidence="1" id="KW-0805">Transcription regulation</keyword>
<keyword evidence="3" id="KW-0804">Transcription</keyword>
<dbReference type="Proteomes" id="UP000480164">
    <property type="component" value="Unassembled WGS sequence"/>
</dbReference>
<dbReference type="Proteomes" id="UP000424752">
    <property type="component" value="Chromosome"/>
</dbReference>
<organism evidence="6 7">
    <name type="scientific">Erwinia sorbitola</name>
    <dbReference type="NCBI Taxonomy" id="2681984"/>
    <lineage>
        <taxon>Bacteria</taxon>
        <taxon>Pseudomonadati</taxon>
        <taxon>Pseudomonadota</taxon>
        <taxon>Gammaproteobacteria</taxon>
        <taxon>Enterobacterales</taxon>
        <taxon>Erwiniaceae</taxon>
        <taxon>Erwinia</taxon>
    </lineage>
</organism>
<evidence type="ECO:0000313" key="5">
    <source>
        <dbReference type="EMBL" id="MTD28185.1"/>
    </source>
</evidence>
<dbReference type="PROSITE" id="PS50932">
    <property type="entry name" value="HTH_LACI_2"/>
    <property type="match status" value="1"/>
</dbReference>
<keyword evidence="8" id="KW-1185">Reference proteome</keyword>
<evidence type="ECO:0000256" key="1">
    <source>
        <dbReference type="ARBA" id="ARBA00023015"/>
    </source>
</evidence>
<dbReference type="SUPFAM" id="SSF47413">
    <property type="entry name" value="lambda repressor-like DNA-binding domains"/>
    <property type="match status" value="1"/>
</dbReference>
<dbReference type="KEGG" id="erwi:GN242_00935"/>
<proteinExistence type="predicted"/>
<dbReference type="EMBL" id="CP046509">
    <property type="protein sequence ID" value="QGU85873.1"/>
    <property type="molecule type" value="Genomic_DNA"/>
</dbReference>
<dbReference type="Pfam" id="PF00532">
    <property type="entry name" value="Peripla_BP_1"/>
    <property type="match status" value="1"/>
</dbReference>